<evidence type="ECO:0000313" key="1">
    <source>
        <dbReference type="EnsemblMetazoa" id="Aqu2.1.01621_001"/>
    </source>
</evidence>
<proteinExistence type="predicted"/>
<protein>
    <submittedName>
        <fullName evidence="1">Uncharacterized protein</fullName>
    </submittedName>
</protein>
<dbReference type="EnsemblMetazoa" id="Aqu2.1.01621_001">
    <property type="protein sequence ID" value="Aqu2.1.01621_001"/>
    <property type="gene ID" value="Aqu2.1.01621"/>
</dbReference>
<dbReference type="InParanoid" id="A0A1X7SHP6"/>
<name>A0A1X7SHP6_AMPQE</name>
<reference evidence="1" key="1">
    <citation type="submission" date="2017-05" db="UniProtKB">
        <authorList>
            <consortium name="EnsemblMetazoa"/>
        </authorList>
    </citation>
    <scope>IDENTIFICATION</scope>
</reference>
<dbReference type="AlphaFoldDB" id="A0A1X7SHP6"/>
<accession>A0A1X7SHP6</accession>
<sequence>MAHQRKEVLNGLWGGRFERTYFDVRVFNPYAPSNRFDSITTAYQKHETLKKHTYEQRICEVERASFVPLVLSVTGRLSKSARTCLKRLASLMSNKSGHSYNHTISCGHCPLLSFAHLCSASVVTDLVSLGKILPNQPLWILLCLSQACPPL</sequence>
<organism evidence="1">
    <name type="scientific">Amphimedon queenslandica</name>
    <name type="common">Sponge</name>
    <dbReference type="NCBI Taxonomy" id="400682"/>
    <lineage>
        <taxon>Eukaryota</taxon>
        <taxon>Metazoa</taxon>
        <taxon>Porifera</taxon>
        <taxon>Demospongiae</taxon>
        <taxon>Heteroscleromorpha</taxon>
        <taxon>Haplosclerida</taxon>
        <taxon>Niphatidae</taxon>
        <taxon>Amphimedon</taxon>
    </lineage>
</organism>